<evidence type="ECO:0000256" key="3">
    <source>
        <dbReference type="ARBA" id="ARBA00022630"/>
    </source>
</evidence>
<keyword evidence="3" id="KW-0285">Flavoprotein</keyword>
<evidence type="ECO:0000256" key="4">
    <source>
        <dbReference type="ARBA" id="ARBA00022827"/>
    </source>
</evidence>
<dbReference type="EC" id="1.6.5.9" evidence="2"/>
<dbReference type="Pfam" id="PF07992">
    <property type="entry name" value="Pyr_redox_2"/>
    <property type="match status" value="1"/>
</dbReference>
<evidence type="ECO:0000256" key="6">
    <source>
        <dbReference type="ARBA" id="ARBA00023027"/>
    </source>
</evidence>
<evidence type="ECO:0000256" key="9">
    <source>
        <dbReference type="SAM" id="Phobius"/>
    </source>
</evidence>
<comment type="similarity">
    <text evidence="1">Belongs to the NADH dehydrogenase family.</text>
</comment>
<evidence type="ECO:0000256" key="1">
    <source>
        <dbReference type="ARBA" id="ARBA00005272"/>
    </source>
</evidence>
<keyword evidence="5" id="KW-0560">Oxidoreductase</keyword>
<gene>
    <name evidence="11" type="ORF">DCK97_22350</name>
</gene>
<proteinExistence type="inferred from homology"/>
<feature type="domain" description="FAD/NAD(P)-binding" evidence="10">
    <location>
        <begin position="26"/>
        <end position="356"/>
    </location>
</feature>
<organism evidence="11 12">
    <name type="scientific">Tistrella mobilis</name>
    <dbReference type="NCBI Taxonomy" id="171437"/>
    <lineage>
        <taxon>Bacteria</taxon>
        <taxon>Pseudomonadati</taxon>
        <taxon>Pseudomonadota</taxon>
        <taxon>Alphaproteobacteria</taxon>
        <taxon>Geminicoccales</taxon>
        <taxon>Geminicoccaceae</taxon>
        <taxon>Tistrella</taxon>
    </lineage>
</organism>
<protein>
    <recommendedName>
        <fullName evidence="2">NADH:ubiquinone reductase (non-electrogenic)</fullName>
        <ecNumber evidence="2">1.6.5.9</ecNumber>
    </recommendedName>
</protein>
<evidence type="ECO:0000313" key="12">
    <source>
        <dbReference type="Proteomes" id="UP000257706"/>
    </source>
</evidence>
<comment type="caution">
    <text evidence="11">The sequence shown here is derived from an EMBL/GenBank/DDBJ whole genome shotgun (WGS) entry which is preliminary data.</text>
</comment>
<feature type="transmembrane region" description="Helical" evidence="9">
    <location>
        <begin position="404"/>
        <end position="423"/>
    </location>
</feature>
<dbReference type="EMBL" id="DMAI01000362">
    <property type="protein sequence ID" value="HAE50161.1"/>
    <property type="molecule type" value="Genomic_DNA"/>
</dbReference>
<dbReference type="PRINTS" id="PR00411">
    <property type="entry name" value="PNDRDTASEI"/>
</dbReference>
<comment type="catalytic activity">
    <reaction evidence="7">
        <text>a quinone + NADH + H(+) = a quinol + NAD(+)</text>
        <dbReference type="Rhea" id="RHEA:46160"/>
        <dbReference type="ChEBI" id="CHEBI:15378"/>
        <dbReference type="ChEBI" id="CHEBI:24646"/>
        <dbReference type="ChEBI" id="CHEBI:57540"/>
        <dbReference type="ChEBI" id="CHEBI:57945"/>
        <dbReference type="ChEBI" id="CHEBI:132124"/>
        <dbReference type="EC" id="1.6.5.9"/>
    </reaction>
</comment>
<dbReference type="InterPro" id="IPR045024">
    <property type="entry name" value="NDH-2"/>
</dbReference>
<keyword evidence="9" id="KW-1133">Transmembrane helix</keyword>
<evidence type="ECO:0000256" key="2">
    <source>
        <dbReference type="ARBA" id="ARBA00012637"/>
    </source>
</evidence>
<dbReference type="Proteomes" id="UP000257706">
    <property type="component" value="Unassembled WGS sequence"/>
</dbReference>
<dbReference type="GO" id="GO:0050136">
    <property type="term" value="F:NADH dehydrogenase (quinone) (non-electrogenic) activity"/>
    <property type="evidence" value="ECO:0007669"/>
    <property type="project" value="UniProtKB-EC"/>
</dbReference>
<feature type="region of interest" description="Disordered" evidence="8">
    <location>
        <begin position="1"/>
        <end position="20"/>
    </location>
</feature>
<evidence type="ECO:0000256" key="8">
    <source>
        <dbReference type="SAM" id="MobiDB-lite"/>
    </source>
</evidence>
<keyword evidence="9" id="KW-0812">Transmembrane</keyword>
<keyword evidence="6" id="KW-0520">NAD</keyword>
<evidence type="ECO:0000313" key="11">
    <source>
        <dbReference type="EMBL" id="HAE50161.1"/>
    </source>
</evidence>
<dbReference type="AlphaFoldDB" id="A0A3B9IQL4"/>
<sequence length="476" mass="50276">MVDLHPPEVTTAPPPGEVRANGRRPRVVIVGAGFGGLQAAKALDGAPVEVIVVDRQNHHLFQPLLYQVATATLSPADIAWPIRAILRRQANATVLMAEVDGVDTARREVRAGAARIPYDQLILATGATHSYFGHDDWAGAAPGLKRIEDATTIRRRILLAFERAEMARSDDARRRLLTFVVVGGGPTGVEMAGAIVEIARKVLPPDFRLVDPRAARIVLVEAGPRILPAFPEDLSDYARRSLEGMGVEVATGARVTACDADGVSVALAEGVTPAAGSAIEGGRIPASTIIWGAGVVASPAGSWVEAPRDRAGRIQVGPDLSVPGHPEIFAIGDTATVTGPEGRPVPGIAPAAKQMGDYVAGVIRARVTGSPVPGPFAYRHEGDLATVGRRSAVVKRGRLKLTGFTGWAFWGIAHVYFLVGLRYRIAVAFKWLWDYLTLQRGARLITGTEEDGPVGQAPVDQAVVPSAAEAKEAGRG</sequence>
<dbReference type="InterPro" id="IPR036188">
    <property type="entry name" value="FAD/NAD-bd_sf"/>
</dbReference>
<dbReference type="InterPro" id="IPR023753">
    <property type="entry name" value="FAD/NAD-binding_dom"/>
</dbReference>
<dbReference type="Gene3D" id="3.50.50.100">
    <property type="match status" value="1"/>
</dbReference>
<keyword evidence="9" id="KW-0472">Membrane</keyword>
<evidence type="ECO:0000256" key="7">
    <source>
        <dbReference type="ARBA" id="ARBA00047599"/>
    </source>
</evidence>
<evidence type="ECO:0000256" key="5">
    <source>
        <dbReference type="ARBA" id="ARBA00023002"/>
    </source>
</evidence>
<evidence type="ECO:0000259" key="10">
    <source>
        <dbReference type="Pfam" id="PF07992"/>
    </source>
</evidence>
<dbReference type="PRINTS" id="PR00368">
    <property type="entry name" value="FADPNR"/>
</dbReference>
<name>A0A3B9IQL4_9PROT</name>
<dbReference type="SUPFAM" id="SSF51905">
    <property type="entry name" value="FAD/NAD(P)-binding domain"/>
    <property type="match status" value="2"/>
</dbReference>
<reference evidence="11 12" key="1">
    <citation type="journal article" date="2018" name="Nat. Biotechnol.">
        <title>A standardized bacterial taxonomy based on genome phylogeny substantially revises the tree of life.</title>
        <authorList>
            <person name="Parks D.H."/>
            <person name="Chuvochina M."/>
            <person name="Waite D.W."/>
            <person name="Rinke C."/>
            <person name="Skarshewski A."/>
            <person name="Chaumeil P.A."/>
            <person name="Hugenholtz P."/>
        </authorList>
    </citation>
    <scope>NUCLEOTIDE SEQUENCE [LARGE SCALE GENOMIC DNA]</scope>
    <source>
        <strain evidence="11">UBA8739</strain>
    </source>
</reference>
<dbReference type="PANTHER" id="PTHR43706">
    <property type="entry name" value="NADH DEHYDROGENASE"/>
    <property type="match status" value="1"/>
</dbReference>
<accession>A0A3B9IQL4</accession>
<dbReference type="PANTHER" id="PTHR43706:SF47">
    <property type="entry name" value="EXTERNAL NADH-UBIQUINONE OXIDOREDUCTASE 1, MITOCHONDRIAL-RELATED"/>
    <property type="match status" value="1"/>
</dbReference>
<keyword evidence="4" id="KW-0274">FAD</keyword>